<organism evidence="1">
    <name type="scientific">Arundo donax</name>
    <name type="common">Giant reed</name>
    <name type="synonym">Donax arundinaceus</name>
    <dbReference type="NCBI Taxonomy" id="35708"/>
    <lineage>
        <taxon>Eukaryota</taxon>
        <taxon>Viridiplantae</taxon>
        <taxon>Streptophyta</taxon>
        <taxon>Embryophyta</taxon>
        <taxon>Tracheophyta</taxon>
        <taxon>Spermatophyta</taxon>
        <taxon>Magnoliopsida</taxon>
        <taxon>Liliopsida</taxon>
        <taxon>Poales</taxon>
        <taxon>Poaceae</taxon>
        <taxon>PACMAD clade</taxon>
        <taxon>Arundinoideae</taxon>
        <taxon>Arundineae</taxon>
        <taxon>Arundo</taxon>
    </lineage>
</organism>
<name>A0A0A9QMA7_ARUDO</name>
<protein>
    <submittedName>
        <fullName evidence="1">Uncharacterized protein</fullName>
    </submittedName>
</protein>
<sequence length="33" mass="3743">MEISECLIDQSNRKQVHESIAVNFSSFNFLAAN</sequence>
<evidence type="ECO:0000313" key="1">
    <source>
        <dbReference type="EMBL" id="JAD42386.1"/>
    </source>
</evidence>
<reference evidence="1" key="2">
    <citation type="journal article" date="2015" name="Data Brief">
        <title>Shoot transcriptome of the giant reed, Arundo donax.</title>
        <authorList>
            <person name="Barrero R.A."/>
            <person name="Guerrero F.D."/>
            <person name="Moolhuijzen P."/>
            <person name="Goolsby J.A."/>
            <person name="Tidwell J."/>
            <person name="Bellgard S.E."/>
            <person name="Bellgard M.I."/>
        </authorList>
    </citation>
    <scope>NUCLEOTIDE SEQUENCE</scope>
    <source>
        <tissue evidence="1">Shoot tissue taken approximately 20 cm above the soil surface</tissue>
    </source>
</reference>
<dbReference type="EMBL" id="GBRH01255509">
    <property type="protein sequence ID" value="JAD42386.1"/>
    <property type="molecule type" value="Transcribed_RNA"/>
</dbReference>
<proteinExistence type="predicted"/>
<reference evidence="1" key="1">
    <citation type="submission" date="2014-09" db="EMBL/GenBank/DDBJ databases">
        <authorList>
            <person name="Magalhaes I.L.F."/>
            <person name="Oliveira U."/>
            <person name="Santos F.R."/>
            <person name="Vidigal T.H.D.A."/>
            <person name="Brescovit A.D."/>
            <person name="Santos A.J."/>
        </authorList>
    </citation>
    <scope>NUCLEOTIDE SEQUENCE</scope>
    <source>
        <tissue evidence="1">Shoot tissue taken approximately 20 cm above the soil surface</tissue>
    </source>
</reference>
<accession>A0A0A9QMA7</accession>
<dbReference type="AlphaFoldDB" id="A0A0A9QMA7"/>